<dbReference type="InterPro" id="IPR037359">
    <property type="entry name" value="NST/OST"/>
</dbReference>
<keyword evidence="2" id="KW-0325">Glycoprotein</keyword>
<dbReference type="Proteomes" id="UP000280842">
    <property type="component" value="Unassembled WGS sequence"/>
</dbReference>
<evidence type="ECO:0000313" key="5">
    <source>
        <dbReference type="Proteomes" id="UP000280842"/>
    </source>
</evidence>
<dbReference type="PANTHER" id="PTHR10605:SF56">
    <property type="entry name" value="BIFUNCTIONAL HEPARAN SULFATE N-DEACETYLASE_N-SULFOTRANSFERASE"/>
    <property type="match status" value="1"/>
</dbReference>
<dbReference type="RefSeq" id="WP_121923486.1">
    <property type="nucleotide sequence ID" value="NZ_REFO01000013.1"/>
</dbReference>
<gene>
    <name evidence="4" type="ORF">CLV39_1380</name>
</gene>
<dbReference type="OrthoDB" id="9797480at2"/>
<dbReference type="InterPro" id="IPR000863">
    <property type="entry name" value="Sulfotransferase_dom"/>
</dbReference>
<dbReference type="PANTHER" id="PTHR10605">
    <property type="entry name" value="HEPARAN SULFATE SULFOTRANSFERASE"/>
    <property type="match status" value="1"/>
</dbReference>
<keyword evidence="1 4" id="KW-0808">Transferase</keyword>
<accession>A0A3M0B9Q4</accession>
<evidence type="ECO:0000259" key="3">
    <source>
        <dbReference type="Pfam" id="PF00685"/>
    </source>
</evidence>
<proteinExistence type="predicted"/>
<evidence type="ECO:0000256" key="1">
    <source>
        <dbReference type="ARBA" id="ARBA00022679"/>
    </source>
</evidence>
<reference evidence="4 5" key="1">
    <citation type="submission" date="2018-10" db="EMBL/GenBank/DDBJ databases">
        <title>Genomic Encyclopedia of Archaeal and Bacterial Type Strains, Phase II (KMG-II): from individual species to whole genera.</title>
        <authorList>
            <person name="Goeker M."/>
        </authorList>
    </citation>
    <scope>NUCLEOTIDE SEQUENCE [LARGE SCALE GENOMIC DNA]</scope>
    <source>
        <strain evidence="4 5">VM1</strain>
    </source>
</reference>
<keyword evidence="5" id="KW-1185">Reference proteome</keyword>
<dbReference type="SUPFAM" id="SSF52540">
    <property type="entry name" value="P-loop containing nucleoside triphosphate hydrolases"/>
    <property type="match status" value="1"/>
</dbReference>
<name>A0A3M0B9Q4_9AQUI</name>
<dbReference type="InterPro" id="IPR027417">
    <property type="entry name" value="P-loop_NTPase"/>
</dbReference>
<evidence type="ECO:0000313" key="4">
    <source>
        <dbReference type="EMBL" id="RMA93316.1"/>
    </source>
</evidence>
<protein>
    <submittedName>
        <fullName evidence="4">Sulfotransferase domain-containing protein</fullName>
    </submittedName>
</protein>
<sequence length="296" mass="35130">MKIPNFFIVGAGKAGTTSLYYYFKQHPDIYMSPIKEPNYFAKDTDINEFIKRHKGVNTFIKDFNEYIQLFKDRKKEKVVGEASVSYLYSKVAAAEIFKYNPNAKILIILRDPIERAFSQYLMNLMIGLTTEKNFIKEVVNDYKNSKGILGSAYLYIEFGLYYEQVKRYLDIFPKKNVKILLFEDLKNNLENTLKNIFVFLDVDSNVKIDITPQNPSYVPRIPPSINKFILKWGRNLKPIIPSNFWNEFKNFYRKIFFENQKPVLSEKDRKYLLPFFEQDIKKTQELIQRDLSSWLK</sequence>
<dbReference type="AlphaFoldDB" id="A0A3M0B9Q4"/>
<dbReference type="Pfam" id="PF00685">
    <property type="entry name" value="Sulfotransfer_1"/>
    <property type="match status" value="1"/>
</dbReference>
<organism evidence="4 5">
    <name type="scientific">Hydrogenothermus marinus</name>
    <dbReference type="NCBI Taxonomy" id="133270"/>
    <lineage>
        <taxon>Bacteria</taxon>
        <taxon>Pseudomonadati</taxon>
        <taxon>Aquificota</taxon>
        <taxon>Aquificia</taxon>
        <taxon>Aquificales</taxon>
        <taxon>Hydrogenothermaceae</taxon>
        <taxon>Hydrogenothermus</taxon>
    </lineage>
</organism>
<dbReference type="GO" id="GO:0008146">
    <property type="term" value="F:sulfotransferase activity"/>
    <property type="evidence" value="ECO:0007669"/>
    <property type="project" value="InterPro"/>
</dbReference>
<comment type="caution">
    <text evidence="4">The sequence shown here is derived from an EMBL/GenBank/DDBJ whole genome shotgun (WGS) entry which is preliminary data.</text>
</comment>
<dbReference type="Gene3D" id="3.40.50.300">
    <property type="entry name" value="P-loop containing nucleotide triphosphate hydrolases"/>
    <property type="match status" value="1"/>
</dbReference>
<dbReference type="EMBL" id="REFO01000013">
    <property type="protein sequence ID" value="RMA93316.1"/>
    <property type="molecule type" value="Genomic_DNA"/>
</dbReference>
<evidence type="ECO:0000256" key="2">
    <source>
        <dbReference type="ARBA" id="ARBA00023180"/>
    </source>
</evidence>
<feature type="domain" description="Sulfotransferase" evidence="3">
    <location>
        <begin position="5"/>
        <end position="211"/>
    </location>
</feature>